<protein>
    <submittedName>
        <fullName evidence="2">Uncharacterized protein</fullName>
    </submittedName>
</protein>
<evidence type="ECO:0000313" key="2">
    <source>
        <dbReference type="EMBL" id="CAD9656949.1"/>
    </source>
</evidence>
<sequence>MSTKLVKRLLQETLELKEDNNEEVSPRNVKRKKKSSKSLIAKKSDDDPMQTQVESILVWDRALQSREGRKNKALKRKTDSQKKETKHRKEAKLHTMDATFISNSRTSSSKRSPLQPTVTKRTIENKRKIKDLKELAAALKKTSRKRKT</sequence>
<organism evidence="2">
    <name type="scientific">Eucampia antarctica</name>
    <dbReference type="NCBI Taxonomy" id="49252"/>
    <lineage>
        <taxon>Eukaryota</taxon>
        <taxon>Sar</taxon>
        <taxon>Stramenopiles</taxon>
        <taxon>Ochrophyta</taxon>
        <taxon>Bacillariophyta</taxon>
        <taxon>Mediophyceae</taxon>
        <taxon>Biddulphiophycidae</taxon>
        <taxon>Hemiaulales</taxon>
        <taxon>Hemiaulaceae</taxon>
        <taxon>Eucampia</taxon>
    </lineage>
</organism>
<evidence type="ECO:0000256" key="1">
    <source>
        <dbReference type="SAM" id="MobiDB-lite"/>
    </source>
</evidence>
<dbReference type="EMBL" id="HBHI01001541">
    <property type="protein sequence ID" value="CAD9656949.1"/>
    <property type="molecule type" value="Transcribed_RNA"/>
</dbReference>
<feature type="compositionally biased region" description="Basic and acidic residues" evidence="1">
    <location>
        <begin position="64"/>
        <end position="83"/>
    </location>
</feature>
<proteinExistence type="predicted"/>
<dbReference type="AlphaFoldDB" id="A0A7S2VYS7"/>
<reference evidence="2" key="1">
    <citation type="submission" date="2021-01" db="EMBL/GenBank/DDBJ databases">
        <authorList>
            <person name="Corre E."/>
            <person name="Pelletier E."/>
            <person name="Niang G."/>
            <person name="Scheremetjew M."/>
            <person name="Finn R."/>
            <person name="Kale V."/>
            <person name="Holt S."/>
            <person name="Cochrane G."/>
            <person name="Meng A."/>
            <person name="Brown T."/>
            <person name="Cohen L."/>
        </authorList>
    </citation>
    <scope>NUCLEOTIDE SEQUENCE</scope>
    <source>
        <strain evidence="2">CCMP1452</strain>
    </source>
</reference>
<feature type="compositionally biased region" description="Low complexity" evidence="1">
    <location>
        <begin position="102"/>
        <end position="112"/>
    </location>
</feature>
<name>A0A7S2VYS7_9STRA</name>
<accession>A0A7S2VYS7</accession>
<gene>
    <name evidence="2" type="ORF">EANT1437_LOCUS748</name>
</gene>
<feature type="region of interest" description="Disordered" evidence="1">
    <location>
        <begin position="64"/>
        <end position="126"/>
    </location>
</feature>
<feature type="region of interest" description="Disordered" evidence="1">
    <location>
        <begin position="17"/>
        <end position="51"/>
    </location>
</feature>